<gene>
    <name evidence="2" type="ORF">METZ01_LOCUS161880</name>
</gene>
<reference evidence="2" key="1">
    <citation type="submission" date="2018-05" db="EMBL/GenBank/DDBJ databases">
        <authorList>
            <person name="Lanie J.A."/>
            <person name="Ng W.-L."/>
            <person name="Kazmierczak K.M."/>
            <person name="Andrzejewski T.M."/>
            <person name="Davidsen T.M."/>
            <person name="Wayne K.J."/>
            <person name="Tettelin H."/>
            <person name="Glass J.I."/>
            <person name="Rusch D."/>
            <person name="Podicherti R."/>
            <person name="Tsui H.-C.T."/>
            <person name="Winkler M.E."/>
        </authorList>
    </citation>
    <scope>NUCLEOTIDE SEQUENCE</scope>
</reference>
<protein>
    <submittedName>
        <fullName evidence="2">Uncharacterized protein</fullName>
    </submittedName>
</protein>
<proteinExistence type="predicted"/>
<name>A0A382B5E9_9ZZZZ</name>
<sequence>MSRTKRMLNAPKKIKDKISEFN</sequence>
<dbReference type="AlphaFoldDB" id="A0A382B5E9"/>
<evidence type="ECO:0000256" key="1">
    <source>
        <dbReference type="SAM" id="MobiDB-lite"/>
    </source>
</evidence>
<organism evidence="2">
    <name type="scientific">marine metagenome</name>
    <dbReference type="NCBI Taxonomy" id="408172"/>
    <lineage>
        <taxon>unclassified sequences</taxon>
        <taxon>metagenomes</taxon>
        <taxon>ecological metagenomes</taxon>
    </lineage>
</organism>
<dbReference type="EMBL" id="UINC01028291">
    <property type="protein sequence ID" value="SVB09026.1"/>
    <property type="molecule type" value="Genomic_DNA"/>
</dbReference>
<feature type="non-terminal residue" evidence="2">
    <location>
        <position position="22"/>
    </location>
</feature>
<feature type="region of interest" description="Disordered" evidence="1">
    <location>
        <begin position="1"/>
        <end position="22"/>
    </location>
</feature>
<evidence type="ECO:0000313" key="2">
    <source>
        <dbReference type="EMBL" id="SVB09026.1"/>
    </source>
</evidence>
<accession>A0A382B5E9</accession>